<name>A0A645AJX6_9ZZZZ</name>
<dbReference type="EMBL" id="VSSQ01014379">
    <property type="protein sequence ID" value="MPM53522.1"/>
    <property type="molecule type" value="Genomic_DNA"/>
</dbReference>
<organism evidence="1">
    <name type="scientific">bioreactor metagenome</name>
    <dbReference type="NCBI Taxonomy" id="1076179"/>
    <lineage>
        <taxon>unclassified sequences</taxon>
        <taxon>metagenomes</taxon>
        <taxon>ecological metagenomes</taxon>
    </lineage>
</organism>
<accession>A0A645AJX6</accession>
<evidence type="ECO:0000313" key="1">
    <source>
        <dbReference type="EMBL" id="MPM53522.1"/>
    </source>
</evidence>
<reference evidence="1" key="1">
    <citation type="submission" date="2019-08" db="EMBL/GenBank/DDBJ databases">
        <authorList>
            <person name="Kucharzyk K."/>
            <person name="Murdoch R.W."/>
            <person name="Higgins S."/>
            <person name="Loffler F."/>
        </authorList>
    </citation>
    <scope>NUCLEOTIDE SEQUENCE</scope>
</reference>
<dbReference type="AlphaFoldDB" id="A0A645AJX6"/>
<proteinExistence type="predicted"/>
<comment type="caution">
    <text evidence="1">The sequence shown here is derived from an EMBL/GenBank/DDBJ whole genome shotgun (WGS) entry which is preliminary data.</text>
</comment>
<gene>
    <name evidence="1" type="ORF">SDC9_100290</name>
</gene>
<sequence length="92" mass="10286">MTALSFNSFSYIQNPLRNKRTDPASDGLSAAVCALPDLDAIICLVKKNTILKFDKIRPIKTNVFDRQTKLTNIMPGMKKRNVKNGEGMSQNQ</sequence>
<protein>
    <submittedName>
        <fullName evidence="1">Uncharacterized protein</fullName>
    </submittedName>
</protein>